<organism evidence="2 3">
    <name type="scientific">Salmonella enterica subsp. enterica serovar Uganda str. R8-3404</name>
    <dbReference type="NCBI Taxonomy" id="913083"/>
    <lineage>
        <taxon>Bacteria</taxon>
        <taxon>Pseudomonadati</taxon>
        <taxon>Pseudomonadota</taxon>
        <taxon>Gammaproteobacteria</taxon>
        <taxon>Enterobacterales</taxon>
        <taxon>Enterobacteriaceae</taxon>
        <taxon>Salmonella</taxon>
    </lineage>
</organism>
<dbReference type="AlphaFoldDB" id="A0A6C8H6T7"/>
<evidence type="ECO:0000313" key="2">
    <source>
        <dbReference type="EMBL" id="EHC94117.1"/>
    </source>
</evidence>
<dbReference type="GO" id="GO:0008270">
    <property type="term" value="F:zinc ion binding"/>
    <property type="evidence" value="ECO:0007669"/>
    <property type="project" value="InterPro"/>
</dbReference>
<proteinExistence type="predicted"/>
<dbReference type="SUPFAM" id="SSF53448">
    <property type="entry name" value="Nucleotide-diphospho-sugar transferases"/>
    <property type="match status" value="1"/>
</dbReference>
<evidence type="ECO:0000259" key="1">
    <source>
        <dbReference type="SMART" id="SM00507"/>
    </source>
</evidence>
<dbReference type="Gene3D" id="1.10.30.50">
    <property type="match status" value="1"/>
</dbReference>
<evidence type="ECO:0000313" key="3">
    <source>
        <dbReference type="Proteomes" id="UP000003915"/>
    </source>
</evidence>
<comment type="caution">
    <text evidence="2">The sequence shown here is derived from an EMBL/GenBank/DDBJ whole genome shotgun (WGS) entry which is preliminary data.</text>
</comment>
<sequence length="306" mass="34826">MILRRLLKLHDEPVIRCLPIMMQTDFKFVVVSHHTRLGHAQRLAAMLDVHLLIDDGNHGANWNHLRALEWASWQDCRVVIIEDDALPVPDFIEQVSEWLNRFPESLVSFYLGTGRPPQYQMQIAERLIVADKTQADFITLQRLIHGVCYSVPPQHIERVISRWDSSKPADYAVGDAYGGAVVYPCYSLVDHVVYPCYSLCLKAIDTRRIKPVYGEQRRISGSARVGLKRRIYARDGGHCCMCGRVVDLTDSELDHRIALQFGGDNSERNLWTLCTECHAGKSAREVATGQPDELALKHEVPEDNRN</sequence>
<protein>
    <recommendedName>
        <fullName evidence="1">HNH nuclease domain-containing protein</fullName>
    </recommendedName>
</protein>
<dbReference type="Proteomes" id="UP000003915">
    <property type="component" value="Unassembled WGS sequence"/>
</dbReference>
<dbReference type="SMART" id="SM00507">
    <property type="entry name" value="HNHc"/>
    <property type="match status" value="1"/>
</dbReference>
<reference evidence="2 3" key="1">
    <citation type="journal article" date="2011" name="BMC Genomics">
        <title>Genome sequencing reveals diversification of virulence factor content and possible host adaptation in distinct subpopulations of Salmonella enterica.</title>
        <authorList>
            <person name="den Bakker H.C."/>
            <person name="Moreno Switt A.I."/>
            <person name="Govoni G."/>
            <person name="Cummings C.A."/>
            <person name="Ranieri M.L."/>
            <person name="Degoricija L."/>
            <person name="Hoelzer K."/>
            <person name="Rodriguez-Rivera L.D."/>
            <person name="Brown S."/>
            <person name="Bolchacova E."/>
            <person name="Furtado M.R."/>
            <person name="Wiedmann M."/>
        </authorList>
    </citation>
    <scope>NUCLEOTIDE SEQUENCE [LARGE SCALE GENOMIC DNA]</scope>
    <source>
        <strain evidence="2 3">R8-3404</strain>
    </source>
</reference>
<dbReference type="InterPro" id="IPR029044">
    <property type="entry name" value="Nucleotide-diphossugar_trans"/>
</dbReference>
<feature type="domain" description="HNH nuclease" evidence="1">
    <location>
        <begin position="227"/>
        <end position="279"/>
    </location>
</feature>
<dbReference type="InterPro" id="IPR003615">
    <property type="entry name" value="HNH_nuc"/>
</dbReference>
<dbReference type="Pfam" id="PF01844">
    <property type="entry name" value="HNH"/>
    <property type="match status" value="1"/>
</dbReference>
<feature type="non-terminal residue" evidence="2">
    <location>
        <position position="306"/>
    </location>
</feature>
<dbReference type="CDD" id="cd00085">
    <property type="entry name" value="HNHc"/>
    <property type="match status" value="1"/>
</dbReference>
<dbReference type="GO" id="GO:0004519">
    <property type="term" value="F:endonuclease activity"/>
    <property type="evidence" value="ECO:0007669"/>
    <property type="project" value="InterPro"/>
</dbReference>
<dbReference type="InterPro" id="IPR002711">
    <property type="entry name" value="HNH"/>
</dbReference>
<gene>
    <name evidence="2" type="ORF">LTSEUGA_1395</name>
</gene>
<name>A0A6C8H6T7_SALET</name>
<accession>A0A6C8H6T7</accession>
<dbReference type="EMBL" id="AFCV01000371">
    <property type="protein sequence ID" value="EHC94117.1"/>
    <property type="molecule type" value="Genomic_DNA"/>
</dbReference>
<dbReference type="GO" id="GO:0003676">
    <property type="term" value="F:nucleic acid binding"/>
    <property type="evidence" value="ECO:0007669"/>
    <property type="project" value="InterPro"/>
</dbReference>